<dbReference type="SUPFAM" id="SSF52047">
    <property type="entry name" value="RNI-like"/>
    <property type="match status" value="1"/>
</dbReference>
<dbReference type="EMBL" id="ML977331">
    <property type="protein sequence ID" value="KAF2112356.1"/>
    <property type="molecule type" value="Genomic_DNA"/>
</dbReference>
<evidence type="ECO:0000313" key="1">
    <source>
        <dbReference type="EMBL" id="KAF2112356.1"/>
    </source>
</evidence>
<keyword evidence="2" id="KW-1185">Reference proteome</keyword>
<evidence type="ECO:0008006" key="3">
    <source>
        <dbReference type="Google" id="ProtNLM"/>
    </source>
</evidence>
<dbReference type="Proteomes" id="UP000799770">
    <property type="component" value="Unassembled WGS sequence"/>
</dbReference>
<name>A0A6A5YZQ3_9PLEO</name>
<proteinExistence type="predicted"/>
<organism evidence="1 2">
    <name type="scientific">Lophiotrema nucula</name>
    <dbReference type="NCBI Taxonomy" id="690887"/>
    <lineage>
        <taxon>Eukaryota</taxon>
        <taxon>Fungi</taxon>
        <taxon>Dikarya</taxon>
        <taxon>Ascomycota</taxon>
        <taxon>Pezizomycotina</taxon>
        <taxon>Dothideomycetes</taxon>
        <taxon>Pleosporomycetidae</taxon>
        <taxon>Pleosporales</taxon>
        <taxon>Lophiotremataceae</taxon>
        <taxon>Lophiotrema</taxon>
    </lineage>
</organism>
<evidence type="ECO:0000313" key="2">
    <source>
        <dbReference type="Proteomes" id="UP000799770"/>
    </source>
</evidence>
<reference evidence="1" key="1">
    <citation type="journal article" date="2020" name="Stud. Mycol.">
        <title>101 Dothideomycetes genomes: a test case for predicting lifestyles and emergence of pathogens.</title>
        <authorList>
            <person name="Haridas S."/>
            <person name="Albert R."/>
            <person name="Binder M."/>
            <person name="Bloem J."/>
            <person name="Labutti K."/>
            <person name="Salamov A."/>
            <person name="Andreopoulos B."/>
            <person name="Baker S."/>
            <person name="Barry K."/>
            <person name="Bills G."/>
            <person name="Bluhm B."/>
            <person name="Cannon C."/>
            <person name="Castanera R."/>
            <person name="Culley D."/>
            <person name="Daum C."/>
            <person name="Ezra D."/>
            <person name="Gonzalez J."/>
            <person name="Henrissat B."/>
            <person name="Kuo A."/>
            <person name="Liang C."/>
            <person name="Lipzen A."/>
            <person name="Lutzoni F."/>
            <person name="Magnuson J."/>
            <person name="Mondo S."/>
            <person name="Nolan M."/>
            <person name="Ohm R."/>
            <person name="Pangilinan J."/>
            <person name="Park H.-J."/>
            <person name="Ramirez L."/>
            <person name="Alfaro M."/>
            <person name="Sun H."/>
            <person name="Tritt A."/>
            <person name="Yoshinaga Y."/>
            <person name="Zwiers L.-H."/>
            <person name="Turgeon B."/>
            <person name="Goodwin S."/>
            <person name="Spatafora J."/>
            <person name="Crous P."/>
            <person name="Grigoriev I."/>
        </authorList>
    </citation>
    <scope>NUCLEOTIDE SEQUENCE</scope>
    <source>
        <strain evidence="1">CBS 627.86</strain>
    </source>
</reference>
<dbReference type="OrthoDB" id="2305901at2759"/>
<dbReference type="Gene3D" id="3.80.10.10">
    <property type="entry name" value="Ribonuclease Inhibitor"/>
    <property type="match status" value="1"/>
</dbReference>
<dbReference type="InterPro" id="IPR032675">
    <property type="entry name" value="LRR_dom_sf"/>
</dbReference>
<accession>A0A6A5YZQ3</accession>
<feature type="non-terminal residue" evidence="1">
    <location>
        <position position="1"/>
    </location>
</feature>
<protein>
    <recommendedName>
        <fullName evidence="3">F-box domain-containing protein</fullName>
    </recommendedName>
</protein>
<sequence length="704" mass="78399">TMAAASAALADRHILGRILHLLSDMRYKDRRQRGPDQPVELLEFRPTLVPCVLVNKFWADEATSVLWKRYPHLPALKNMTPERRQYYANKVHQIFSLGPPPGHPENMEYLDGLRWPGLKSLEIEIDFSRHGARFLPMLHKELEHLELSGEQGGGPAYFTNVVLPGLFANSKKLKSLRFGAGLFPEDEPVHASELFQYLDAIPTITTVEVKAAGFMAVDSLFTRLSQRPGLEVLEIDLEPGFSLLPQLQGPNALLSPFSSLKRLFIMCYPEIALSLPAHLHHLEELQMDICRIPNQPARESDFTILEDLIVCLSSCPQLRLLKVGIGLLAVDFPSFSLFPRLSGPSLVQLAAGCPILEDIYLFATEPSAIDGTAILAADCDKFCQTLPGLKKLSLKLHPSTALALEHSALQSLGTHCKDLEILRMKIAFQLPSMSTPSTVPEILIEGSSTPRASDDLDANSAASEASLALHFSDEGSLKPTSESSFADFVPLFPKLKHLAIARPESILAIANETFTLSSASFSDNSSSIVDPELEEDLVRAWAQPLLAHFPSLEILEAWGDWMGQDNESLNYFLPTEEILASTWEFLSGAEQDLWDDDNDDLEYDELVDGDNWEPLEHGDDWDKASYVESFIASEDYVRPESYIEEEVDGMITPGRTPNEEDYFPHPEGKLPTRNTTVIHHSGRHEPNHSLQTIPTEELNNLNLS</sequence>
<dbReference type="AlphaFoldDB" id="A0A6A5YZQ3"/>
<gene>
    <name evidence="1" type="ORF">BDV96DRAFT_498011</name>
</gene>